<dbReference type="RefSeq" id="WP_330152402.1">
    <property type="nucleotide sequence ID" value="NZ_JAUZMZ010000063.1"/>
</dbReference>
<proteinExistence type="predicted"/>
<feature type="domain" description="IrrE N-terminal-like" evidence="1">
    <location>
        <begin position="74"/>
        <end position="179"/>
    </location>
</feature>
<gene>
    <name evidence="2" type="ORF">Q8814_12800</name>
</gene>
<evidence type="ECO:0000313" key="2">
    <source>
        <dbReference type="EMBL" id="MEE2032983.1"/>
    </source>
</evidence>
<dbReference type="EMBL" id="JAUZMZ010000063">
    <property type="protein sequence ID" value="MEE2032983.1"/>
    <property type="molecule type" value="Genomic_DNA"/>
</dbReference>
<dbReference type="PANTHER" id="PTHR43236">
    <property type="entry name" value="ANTITOXIN HIGA1"/>
    <property type="match status" value="1"/>
</dbReference>
<accession>A0ABU7JSI5</accession>
<reference evidence="2 3" key="1">
    <citation type="submission" date="2023-08" db="EMBL/GenBank/DDBJ databases">
        <authorList>
            <person name="Girao M."/>
            <person name="Carvalho M.F."/>
        </authorList>
    </citation>
    <scope>NUCLEOTIDE SEQUENCE [LARGE SCALE GENOMIC DNA]</scope>
    <source>
        <strain evidence="2 3">CC-R104</strain>
    </source>
</reference>
<evidence type="ECO:0000313" key="3">
    <source>
        <dbReference type="Proteomes" id="UP001331936"/>
    </source>
</evidence>
<organism evidence="2 3">
    <name type="scientific">Rhodococcus chondri</name>
    <dbReference type="NCBI Taxonomy" id="3065941"/>
    <lineage>
        <taxon>Bacteria</taxon>
        <taxon>Bacillati</taxon>
        <taxon>Actinomycetota</taxon>
        <taxon>Actinomycetes</taxon>
        <taxon>Mycobacteriales</taxon>
        <taxon>Nocardiaceae</taxon>
        <taxon>Rhodococcus</taxon>
    </lineage>
</organism>
<sequence>MTHLSTNHYENLSVLASLRMVIPARDRITFAEALRVAELHANRLLELHRISDGPIPSELITELPKLQIEYVEAPVSGASFWNGHAWIIQLNRAESYTRQRFTLAHEYKHIIDHGAADRLYPGSATTSAADHAEQAADYFAGCLLVPRRLLKRAWGNGLQRPRDLARHFQVSEQAITVRLAQTGLVERTARCRPSRVSSATAATIRYYRAAPALQGA</sequence>
<name>A0ABU7JSI5_9NOCA</name>
<dbReference type="InterPro" id="IPR052345">
    <property type="entry name" value="Rad_response_metalloprotease"/>
</dbReference>
<comment type="caution">
    <text evidence="2">The sequence shown here is derived from an EMBL/GenBank/DDBJ whole genome shotgun (WGS) entry which is preliminary data.</text>
</comment>
<dbReference type="Pfam" id="PF06114">
    <property type="entry name" value="Peptidase_M78"/>
    <property type="match status" value="1"/>
</dbReference>
<keyword evidence="3" id="KW-1185">Reference proteome</keyword>
<dbReference type="InterPro" id="IPR010359">
    <property type="entry name" value="IrrE_HExxH"/>
</dbReference>
<evidence type="ECO:0000259" key="1">
    <source>
        <dbReference type="Pfam" id="PF06114"/>
    </source>
</evidence>
<dbReference type="Gene3D" id="1.10.10.2910">
    <property type="match status" value="1"/>
</dbReference>
<protein>
    <submittedName>
        <fullName evidence="2">ImmA/IrrE family metallo-endopeptidase</fullName>
    </submittedName>
</protein>
<dbReference type="Proteomes" id="UP001331936">
    <property type="component" value="Unassembled WGS sequence"/>
</dbReference>
<dbReference type="PANTHER" id="PTHR43236:SF1">
    <property type="entry name" value="BLL7220 PROTEIN"/>
    <property type="match status" value="1"/>
</dbReference>